<dbReference type="Gramene" id="KQK11210">
    <property type="protein sequence ID" value="KQK11210"/>
    <property type="gene ID" value="BRADI_2g58800v3"/>
</dbReference>
<evidence type="ECO:0000313" key="3">
    <source>
        <dbReference type="EMBL" id="KQK11210.1"/>
    </source>
</evidence>
<dbReference type="EMBL" id="CM000881">
    <property type="protein sequence ID" value="KQK11210.1"/>
    <property type="molecule type" value="Genomic_DNA"/>
</dbReference>
<organism evidence="4">
    <name type="scientific">Brachypodium distachyon</name>
    <name type="common">Purple false brome</name>
    <name type="synonym">Trachynia distachya</name>
    <dbReference type="NCBI Taxonomy" id="15368"/>
    <lineage>
        <taxon>Eukaryota</taxon>
        <taxon>Viridiplantae</taxon>
        <taxon>Streptophyta</taxon>
        <taxon>Embryophyta</taxon>
        <taxon>Tracheophyta</taxon>
        <taxon>Spermatophyta</taxon>
        <taxon>Magnoliopsida</taxon>
        <taxon>Liliopsida</taxon>
        <taxon>Poales</taxon>
        <taxon>Poaceae</taxon>
        <taxon>BOP clade</taxon>
        <taxon>Pooideae</taxon>
        <taxon>Stipodae</taxon>
        <taxon>Brachypodieae</taxon>
        <taxon>Brachypodium</taxon>
    </lineage>
</organism>
<dbReference type="HOGENOM" id="CLU_003148_0_0_1"/>
<dbReference type="RefSeq" id="XP_003567402.1">
    <property type="nucleotide sequence ID" value="XM_003567354.4"/>
</dbReference>
<evidence type="ECO:0000259" key="2">
    <source>
        <dbReference type="Pfam" id="PF15787"/>
    </source>
</evidence>
<dbReference type="Proteomes" id="UP000008810">
    <property type="component" value="Chromosome 2"/>
</dbReference>
<dbReference type="OrthoDB" id="26681at2759"/>
<dbReference type="FunCoup" id="I1HUL1">
    <property type="interactions" value="281"/>
</dbReference>
<accession>I1HUL1</accession>
<dbReference type="KEGG" id="bdi:100844977"/>
<evidence type="ECO:0000313" key="5">
    <source>
        <dbReference type="Proteomes" id="UP000008810"/>
    </source>
</evidence>
<dbReference type="AlphaFoldDB" id="I1HUL1"/>
<dbReference type="EnsemblPlants" id="KQK11210">
    <property type="protein sequence ID" value="KQK11210"/>
    <property type="gene ID" value="BRADI_2g58800v3"/>
</dbReference>
<sequence length="837" mass="90387">MEEDSRDVSDASPTSPWEDGVVEHFDDESPRGEGYIIEDEEMSDVETTADSPVVPPEPSTQPPPPLRRRLAPVVSSEVPEAVVRAVDAVIMGGGVDRLREMVSEENGEVSHFIVDVLMITMGGVDGIDEGTGDGTSSSTTPSIMSSSRAAAIAAELLPYLPCGTEPSPRTRMARGLLATLSACTRNRTMCSASGLLAILLEVAEKLFVGMGQSREWDGTPLVHCIQVLGGHSVSVKGLHSWLLLVKKALGTLWATQLTLALENSVGCNEAKGPAVTFEFDGESSGLLAPGESRWPFSNGFGFATWIYVESFSDSRNTATATAAIAAAAASTSGKSSAWAAAAAACTLAGEGTKHMPRLFSFLTADNDGVEAYFHGQFLVVESGTGKGKKASLHFTYEFKPQCWYFVGLEYASKQGLLGMVESELRFYVDDKLHESCPFEFPRILKPLAFCCIGTNPPPTISGLQRRRRQCALFVEMGPIYIFMEPIGPERMTRLASREGDALPSFSNAAGLPWKATSDHIREVAEDSYALDIETAASLHLLYHPSLLNGRFCPDASPSGSTGTQRRPAEVVRMVHVSYRVRPAESLWALACGGPMALLPLTVSNVEMDNLEPILGDLSLSLATASLSVPIFRIISLAIQHPGNKEELCRTHGPELLSLVLHYLLETLSRLESGKKEILSDEELVAAIVSLCQSQRNDPGLKVQLFSTLLLDLKMWSSCNYVLQKKLLSSLADMVFAESACMYETNALQMLLDGCRRCYWVTREGDSVDTFTFAGTERPIEKVNALVNELLVVIELLIGAASSSTMASDDIRCLVGFIVDCPQPNQASGVNTGSPAQY</sequence>
<dbReference type="InterPro" id="IPR031570">
    <property type="entry name" value="NBEA/BDCP_DUF4704"/>
</dbReference>
<dbReference type="InterPro" id="IPR013320">
    <property type="entry name" value="ConA-like_dom_sf"/>
</dbReference>
<protein>
    <recommendedName>
        <fullName evidence="2">DUF4704 domain-containing protein</fullName>
    </recommendedName>
</protein>
<proteinExistence type="predicted"/>
<dbReference type="GeneID" id="100844977"/>
<dbReference type="SUPFAM" id="SSF49899">
    <property type="entry name" value="Concanavalin A-like lectins/glucanases"/>
    <property type="match status" value="1"/>
</dbReference>
<dbReference type="PANTHER" id="PTHR13743:SF121">
    <property type="entry name" value="OS02G0663300 PROTEIN"/>
    <property type="match status" value="1"/>
</dbReference>
<dbReference type="InterPro" id="IPR050865">
    <property type="entry name" value="BEACH_Domain"/>
</dbReference>
<keyword evidence="5" id="KW-1185">Reference proteome</keyword>
<feature type="region of interest" description="Disordered" evidence="1">
    <location>
        <begin position="1"/>
        <end position="68"/>
    </location>
</feature>
<dbReference type="OMA" id="FEDANRS"/>
<evidence type="ECO:0000313" key="4">
    <source>
        <dbReference type="EnsemblPlants" id="KQK11210"/>
    </source>
</evidence>
<dbReference type="Pfam" id="PF15787">
    <property type="entry name" value="DUF4704"/>
    <property type="match status" value="1"/>
</dbReference>
<feature type="domain" description="DUF4704" evidence="2">
    <location>
        <begin position="562"/>
        <end position="826"/>
    </location>
</feature>
<feature type="compositionally biased region" description="Basic and acidic residues" evidence="1">
    <location>
        <begin position="21"/>
        <end position="31"/>
    </location>
</feature>
<name>I1HUL1_BRADI</name>
<dbReference type="STRING" id="15368.I1HUL1"/>
<reference evidence="4" key="3">
    <citation type="submission" date="2018-08" db="UniProtKB">
        <authorList>
            <consortium name="EnsemblPlants"/>
        </authorList>
    </citation>
    <scope>IDENTIFICATION</scope>
    <source>
        <strain evidence="4">cv. Bd21</strain>
    </source>
</reference>
<evidence type="ECO:0000256" key="1">
    <source>
        <dbReference type="SAM" id="MobiDB-lite"/>
    </source>
</evidence>
<reference evidence="3 4" key="1">
    <citation type="journal article" date="2010" name="Nature">
        <title>Genome sequencing and analysis of the model grass Brachypodium distachyon.</title>
        <authorList>
            <consortium name="International Brachypodium Initiative"/>
        </authorList>
    </citation>
    <scope>NUCLEOTIDE SEQUENCE [LARGE SCALE GENOMIC DNA]</scope>
    <source>
        <strain evidence="3 4">Bd21</strain>
    </source>
</reference>
<dbReference type="eggNOG" id="KOG1787">
    <property type="taxonomic scope" value="Eukaryota"/>
</dbReference>
<gene>
    <name evidence="4" type="primary">LOC100844977</name>
    <name evidence="3" type="ORF">BRADI_2g58800v3</name>
</gene>
<dbReference type="PANTHER" id="PTHR13743">
    <property type="entry name" value="BEIGE/BEACH-RELATED"/>
    <property type="match status" value="1"/>
</dbReference>
<feature type="compositionally biased region" description="Pro residues" evidence="1">
    <location>
        <begin position="53"/>
        <end position="65"/>
    </location>
</feature>
<reference evidence="3" key="2">
    <citation type="submission" date="2017-06" db="EMBL/GenBank/DDBJ databases">
        <title>WGS assembly of Brachypodium distachyon.</title>
        <authorList>
            <consortium name="The International Brachypodium Initiative"/>
            <person name="Lucas S."/>
            <person name="Harmon-Smith M."/>
            <person name="Lail K."/>
            <person name="Tice H."/>
            <person name="Grimwood J."/>
            <person name="Bruce D."/>
            <person name="Barry K."/>
            <person name="Shu S."/>
            <person name="Lindquist E."/>
            <person name="Wang M."/>
            <person name="Pitluck S."/>
            <person name="Vogel J.P."/>
            <person name="Garvin D.F."/>
            <person name="Mockler T.C."/>
            <person name="Schmutz J."/>
            <person name="Rokhsar D."/>
            <person name="Bevan M.W."/>
        </authorList>
    </citation>
    <scope>NUCLEOTIDE SEQUENCE</scope>
    <source>
        <strain evidence="3">Bd21</strain>
    </source>
</reference>